<feature type="domain" description="YCII-related" evidence="2">
    <location>
        <begin position="192"/>
        <end position="253"/>
    </location>
</feature>
<dbReference type="RefSeq" id="WP_074260902.1">
    <property type="nucleotide sequence ID" value="NZ_FSRJ01000003.1"/>
</dbReference>
<organism evidence="3 4">
    <name type="scientific">Agromyces cerinus subsp. cerinus</name>
    <dbReference type="NCBI Taxonomy" id="232089"/>
    <lineage>
        <taxon>Bacteria</taxon>
        <taxon>Bacillati</taxon>
        <taxon>Actinomycetota</taxon>
        <taxon>Actinomycetes</taxon>
        <taxon>Micrococcales</taxon>
        <taxon>Microbacteriaceae</taxon>
        <taxon>Agromyces</taxon>
    </lineage>
</organism>
<name>A0A1N6GS96_9MICO</name>
<dbReference type="PANTHER" id="PTHR35174">
    <property type="entry name" value="BLL7171 PROTEIN-RELATED"/>
    <property type="match status" value="1"/>
</dbReference>
<dbReference type="Proteomes" id="UP000184699">
    <property type="component" value="Unassembled WGS sequence"/>
</dbReference>
<dbReference type="Gene3D" id="3.30.70.1060">
    <property type="entry name" value="Dimeric alpha+beta barrel"/>
    <property type="match status" value="2"/>
</dbReference>
<sequence length="289" mass="31338">MEYALFYAEGDDPVAYVPAADDIGDWVDDLEARGASEYGERLRPDRDATTVRVRDGQLLVTDGPFTESKESIGGFDIIDVADLDEAIEIASRHPAAAFGRVEVRPFMHWPDADPAARVVPAGFREQAASGRRYLMLVVAEQQAGRAVIGDIGDGEATPAEDGADDDPDAWVGEMDARGTRLFGEVLHGPEDATFVRRRAGEVLVSDGPFAESKEWVAGFDVLEVRDLAEAIEVASKHPMARGGTLELRPLWPFDVHDDHVARHEREAAEHGIRVEPSAAEALDAVGAGR</sequence>
<feature type="domain" description="YCII-related" evidence="2">
    <location>
        <begin position="25"/>
        <end position="109"/>
    </location>
</feature>
<dbReference type="InterPro" id="IPR011008">
    <property type="entry name" value="Dimeric_a/b-barrel"/>
</dbReference>
<gene>
    <name evidence="3" type="ORF">SAMN05443544_2814</name>
</gene>
<dbReference type="Pfam" id="PF03795">
    <property type="entry name" value="YCII"/>
    <property type="match status" value="2"/>
</dbReference>
<dbReference type="EMBL" id="FSRJ01000003">
    <property type="protein sequence ID" value="SIO10225.1"/>
    <property type="molecule type" value="Genomic_DNA"/>
</dbReference>
<dbReference type="STRING" id="232089.SAMN05443544_2814"/>
<dbReference type="PANTHER" id="PTHR35174:SF3">
    <property type="entry name" value="BLL7171 PROTEIN"/>
    <property type="match status" value="1"/>
</dbReference>
<evidence type="ECO:0000256" key="1">
    <source>
        <dbReference type="ARBA" id="ARBA00007689"/>
    </source>
</evidence>
<keyword evidence="4" id="KW-1185">Reference proteome</keyword>
<reference evidence="4" key="1">
    <citation type="submission" date="2016-11" db="EMBL/GenBank/DDBJ databases">
        <authorList>
            <person name="Varghese N."/>
            <person name="Submissions S."/>
        </authorList>
    </citation>
    <scope>NUCLEOTIDE SEQUENCE [LARGE SCALE GENOMIC DNA]</scope>
    <source>
        <strain evidence="4">DSM 8595</strain>
    </source>
</reference>
<dbReference type="InterPro" id="IPR005545">
    <property type="entry name" value="YCII"/>
</dbReference>
<dbReference type="AlphaFoldDB" id="A0A1N6GS96"/>
<protein>
    <submittedName>
        <fullName evidence="3">Uncharacterized conserved protein</fullName>
    </submittedName>
</protein>
<evidence type="ECO:0000259" key="2">
    <source>
        <dbReference type="Pfam" id="PF03795"/>
    </source>
</evidence>
<accession>A0A1N6GS96</accession>
<evidence type="ECO:0000313" key="4">
    <source>
        <dbReference type="Proteomes" id="UP000184699"/>
    </source>
</evidence>
<evidence type="ECO:0000313" key="3">
    <source>
        <dbReference type="EMBL" id="SIO10225.1"/>
    </source>
</evidence>
<dbReference type="SUPFAM" id="SSF54909">
    <property type="entry name" value="Dimeric alpha+beta barrel"/>
    <property type="match status" value="2"/>
</dbReference>
<comment type="similarity">
    <text evidence="1">Belongs to the YciI family.</text>
</comment>
<proteinExistence type="inferred from homology"/>